<organism evidence="4 5">
    <name type="scientific">Trichoderma asperellum (strain ATCC 204424 / CBS 433.97 / NBRC 101777)</name>
    <dbReference type="NCBI Taxonomy" id="1042311"/>
    <lineage>
        <taxon>Eukaryota</taxon>
        <taxon>Fungi</taxon>
        <taxon>Dikarya</taxon>
        <taxon>Ascomycota</taxon>
        <taxon>Pezizomycotina</taxon>
        <taxon>Sordariomycetes</taxon>
        <taxon>Hypocreomycetidae</taxon>
        <taxon>Hypocreales</taxon>
        <taxon>Hypocreaceae</taxon>
        <taxon>Trichoderma</taxon>
    </lineage>
</organism>
<keyword evidence="5" id="KW-1185">Reference proteome</keyword>
<feature type="domain" description="NACHT-NTPase sigma" evidence="3">
    <location>
        <begin position="378"/>
        <end position="417"/>
    </location>
</feature>
<dbReference type="InterPro" id="IPR031359">
    <property type="entry name" value="NACHT_N"/>
</dbReference>
<evidence type="ECO:0000313" key="5">
    <source>
        <dbReference type="Proteomes" id="UP000240493"/>
    </source>
</evidence>
<name>A0A2T3Z053_TRIA4</name>
<dbReference type="OrthoDB" id="163438at2759"/>
<proteinExistence type="predicted"/>
<feature type="region of interest" description="Disordered" evidence="1">
    <location>
        <begin position="115"/>
        <end position="141"/>
    </location>
</feature>
<dbReference type="Proteomes" id="UP000240493">
    <property type="component" value="Unassembled WGS sequence"/>
</dbReference>
<evidence type="ECO:0000313" key="4">
    <source>
        <dbReference type="EMBL" id="PTB38177.1"/>
    </source>
</evidence>
<evidence type="ECO:0000256" key="1">
    <source>
        <dbReference type="SAM" id="MobiDB-lite"/>
    </source>
</evidence>
<dbReference type="EMBL" id="KZ679266">
    <property type="protein sequence ID" value="PTB38177.1"/>
    <property type="molecule type" value="Genomic_DNA"/>
</dbReference>
<gene>
    <name evidence="4" type="ORF">M441DRAFT_60452</name>
</gene>
<reference evidence="4 5" key="1">
    <citation type="submission" date="2016-07" db="EMBL/GenBank/DDBJ databases">
        <title>Multiple horizontal gene transfer events from other fungi enriched the ability of initially mycotrophic Trichoderma (Ascomycota) to feed on dead plant biomass.</title>
        <authorList>
            <consortium name="DOE Joint Genome Institute"/>
            <person name="Aerts A."/>
            <person name="Atanasova L."/>
            <person name="Chenthamara K."/>
            <person name="Zhang J."/>
            <person name="Grujic M."/>
            <person name="Henrissat B."/>
            <person name="Kuo A."/>
            <person name="Salamov A."/>
            <person name="Lipzen A."/>
            <person name="Labutti K."/>
            <person name="Barry K."/>
            <person name="Miao Y."/>
            <person name="Rahimi M.J."/>
            <person name="Shen Q."/>
            <person name="Grigoriev I.V."/>
            <person name="Kubicek C.P."/>
            <person name="Druzhinina I.S."/>
        </authorList>
    </citation>
    <scope>NUCLEOTIDE SEQUENCE [LARGE SCALE GENOMIC DNA]</scope>
    <source>
        <strain evidence="4 5">CBS 433.97</strain>
    </source>
</reference>
<feature type="domain" description="NWD NACHT-NTPase N-terminal" evidence="2">
    <location>
        <begin position="85"/>
        <end position="334"/>
    </location>
</feature>
<dbReference type="InterPro" id="IPR031353">
    <property type="entry name" value="NACHT_sigma"/>
</dbReference>
<evidence type="ECO:0000259" key="3">
    <source>
        <dbReference type="Pfam" id="PF17106"/>
    </source>
</evidence>
<evidence type="ECO:0008006" key="6">
    <source>
        <dbReference type="Google" id="ProtNLM"/>
    </source>
</evidence>
<protein>
    <recommendedName>
        <fullName evidence="6">NWD NACHT-NTPase N-terminal domain-containing protein</fullName>
    </recommendedName>
</protein>
<sequence length="417" mass="46970">MASKRLSKIKKVLSKLGKIFKCKKQQPMEPQSQTEPETVSKALEAESWAAAPTAQTITLPTNTSDAAPVIPETSNLSQSKIVETSLWDRAYDGLREKDRKLIDVYERLLSRELPTSTNTKSGTHFDDTRQVSSPAVHDNVDEKYIKNENQIDSDNLNRRGQLHKITRNGLQQLDKKRAKYNIFGQEFILRDQLTQATRLIQTIKDVIDDAVRVSPEASLAWAGICVILPIFMNPSAAEEASRDGYIYVTSRIRFYVKLETLLLKSKTLHDSGIHVELEDSLLALYQLIIDFQIRTVRRVYLTRLERLAEDAVGHEDWKGMMARIQESEKLFSKDYKLIKDVPMRAALEELNGNAEKLAADIDSMLSSLVKESRNVPTFAFQNEGSGDQFNATGGIQYNATGNGKHFTGATFSGTVHF</sequence>
<evidence type="ECO:0000259" key="2">
    <source>
        <dbReference type="Pfam" id="PF17100"/>
    </source>
</evidence>
<dbReference type="AlphaFoldDB" id="A0A2T3Z053"/>
<dbReference type="Pfam" id="PF17100">
    <property type="entry name" value="NACHT_N"/>
    <property type="match status" value="1"/>
</dbReference>
<accession>A0A2T3Z053</accession>
<dbReference type="Pfam" id="PF17106">
    <property type="entry name" value="NACHT_sigma"/>
    <property type="match status" value="1"/>
</dbReference>
<dbReference type="STRING" id="1042311.A0A2T3Z053"/>